<proteinExistence type="inferred from homology"/>
<dbReference type="Gramene" id="TVU11798">
    <property type="protein sequence ID" value="TVU11798"/>
    <property type="gene ID" value="EJB05_45402"/>
</dbReference>
<dbReference type="GO" id="GO:0006952">
    <property type="term" value="P:defense response"/>
    <property type="evidence" value="ECO:0007669"/>
    <property type="project" value="UniProtKB-KW"/>
</dbReference>
<keyword evidence="5" id="KW-0611">Plant defense</keyword>
<sequence length="335" mass="37570">MEGAAQSLVSNVGQLVGKEFQQLRGVGGEVAWLRNQLATMNAILRMESEADEGVVDHFVREWMRQLRDVAYDSEDCVHLYLFRVRCRSGDSFFVRCKRLLTTLVSRHHLASDIRALRALVSDINEQHARYGISLEPLRRTAVHSEQSAVAPAALCPADNFDPDRFVGITARAMDLASKVKALDVDNDKQLKVFSIVGFGGLGKTTLALEVCRQLEPEFQRQAQVSVSQIFSGNDLPGLLRRVLRQTDRPKQTKERMMPTNEKPVSTEQADPLGNIDTMDVGNLERVLKERLKDKRLDECPCVATGADTSLHFQTPCVKAFVFIPHGNSHRGPLWY</sequence>
<dbReference type="PANTHER" id="PTHR19338:SF48">
    <property type="entry name" value="OS12G0166600 PROTEIN"/>
    <property type="match status" value="1"/>
</dbReference>
<comment type="caution">
    <text evidence="9">The sequence shown here is derived from an EMBL/GenBank/DDBJ whole genome shotgun (WGS) entry which is preliminary data.</text>
</comment>
<evidence type="ECO:0000259" key="7">
    <source>
        <dbReference type="Pfam" id="PF00931"/>
    </source>
</evidence>
<dbReference type="SUPFAM" id="SSF52540">
    <property type="entry name" value="P-loop containing nucleoside triphosphate hydrolases"/>
    <property type="match status" value="1"/>
</dbReference>
<dbReference type="AlphaFoldDB" id="A0A5J9TLI8"/>
<dbReference type="CDD" id="cd14798">
    <property type="entry name" value="RX-CC_like"/>
    <property type="match status" value="1"/>
</dbReference>
<evidence type="ECO:0000256" key="5">
    <source>
        <dbReference type="ARBA" id="ARBA00022821"/>
    </source>
</evidence>
<dbReference type="PANTHER" id="PTHR19338">
    <property type="entry name" value="TRANSLOCASE OF INNER MITOCHONDRIAL MEMBRANE 13 HOMOLOG"/>
    <property type="match status" value="1"/>
</dbReference>
<feature type="domain" description="Disease resistance N-terminal" evidence="8">
    <location>
        <begin position="5"/>
        <end position="91"/>
    </location>
</feature>
<reference evidence="9 10" key="1">
    <citation type="journal article" date="2019" name="Sci. Rep.">
        <title>A high-quality genome of Eragrostis curvula grass provides insights into Poaceae evolution and supports new strategies to enhance forage quality.</title>
        <authorList>
            <person name="Carballo J."/>
            <person name="Santos B.A.C.M."/>
            <person name="Zappacosta D."/>
            <person name="Garbus I."/>
            <person name="Selva J.P."/>
            <person name="Gallo C.A."/>
            <person name="Diaz A."/>
            <person name="Albertini E."/>
            <person name="Caccamo M."/>
            <person name="Echenique V."/>
        </authorList>
    </citation>
    <scope>NUCLEOTIDE SEQUENCE [LARGE SCALE GENOMIC DNA]</scope>
    <source>
        <strain evidence="10">cv. Victoria</strain>
        <tissue evidence="9">Leaf</tissue>
    </source>
</reference>
<dbReference type="Pfam" id="PF00931">
    <property type="entry name" value="NB-ARC"/>
    <property type="match status" value="1"/>
</dbReference>
<evidence type="ECO:0008006" key="11">
    <source>
        <dbReference type="Google" id="ProtNLM"/>
    </source>
</evidence>
<comment type="similarity">
    <text evidence="1">Belongs to the disease resistance NB-LRR family.</text>
</comment>
<dbReference type="EMBL" id="RWGY01000039">
    <property type="protein sequence ID" value="TVU11798.1"/>
    <property type="molecule type" value="Genomic_DNA"/>
</dbReference>
<dbReference type="Proteomes" id="UP000324897">
    <property type="component" value="Chromosome 3"/>
</dbReference>
<name>A0A5J9TLI8_9POAL</name>
<feature type="compositionally biased region" description="Basic and acidic residues" evidence="6">
    <location>
        <begin position="246"/>
        <end position="256"/>
    </location>
</feature>
<dbReference type="Pfam" id="PF18052">
    <property type="entry name" value="Rx_N"/>
    <property type="match status" value="1"/>
</dbReference>
<accession>A0A5J9TLI8</accession>
<dbReference type="Gene3D" id="3.40.50.300">
    <property type="entry name" value="P-loop containing nucleotide triphosphate hydrolases"/>
    <property type="match status" value="1"/>
</dbReference>
<evidence type="ECO:0000259" key="8">
    <source>
        <dbReference type="Pfam" id="PF18052"/>
    </source>
</evidence>
<feature type="domain" description="NB-ARC" evidence="7">
    <location>
        <begin position="185"/>
        <end position="252"/>
    </location>
</feature>
<evidence type="ECO:0000256" key="6">
    <source>
        <dbReference type="SAM" id="MobiDB-lite"/>
    </source>
</evidence>
<evidence type="ECO:0000313" key="10">
    <source>
        <dbReference type="Proteomes" id="UP000324897"/>
    </source>
</evidence>
<dbReference type="InterPro" id="IPR038005">
    <property type="entry name" value="RX-like_CC"/>
</dbReference>
<evidence type="ECO:0000256" key="4">
    <source>
        <dbReference type="ARBA" id="ARBA00022741"/>
    </source>
</evidence>
<feature type="non-terminal residue" evidence="9">
    <location>
        <position position="1"/>
    </location>
</feature>
<dbReference type="OrthoDB" id="3027644at2759"/>
<keyword evidence="4" id="KW-0547">Nucleotide-binding</keyword>
<gene>
    <name evidence="9" type="ORF">EJB05_45402</name>
</gene>
<keyword evidence="10" id="KW-1185">Reference proteome</keyword>
<evidence type="ECO:0000313" key="9">
    <source>
        <dbReference type="EMBL" id="TVU11798.1"/>
    </source>
</evidence>
<organism evidence="9 10">
    <name type="scientific">Eragrostis curvula</name>
    <name type="common">weeping love grass</name>
    <dbReference type="NCBI Taxonomy" id="38414"/>
    <lineage>
        <taxon>Eukaryota</taxon>
        <taxon>Viridiplantae</taxon>
        <taxon>Streptophyta</taxon>
        <taxon>Embryophyta</taxon>
        <taxon>Tracheophyta</taxon>
        <taxon>Spermatophyta</taxon>
        <taxon>Magnoliopsida</taxon>
        <taxon>Liliopsida</taxon>
        <taxon>Poales</taxon>
        <taxon>Poaceae</taxon>
        <taxon>PACMAD clade</taxon>
        <taxon>Chloridoideae</taxon>
        <taxon>Eragrostideae</taxon>
        <taxon>Eragrostidinae</taxon>
        <taxon>Eragrostis</taxon>
    </lineage>
</organism>
<evidence type="ECO:0000256" key="1">
    <source>
        <dbReference type="ARBA" id="ARBA00008894"/>
    </source>
</evidence>
<feature type="region of interest" description="Disordered" evidence="6">
    <location>
        <begin position="246"/>
        <end position="275"/>
    </location>
</feature>
<keyword evidence="2" id="KW-0433">Leucine-rich repeat</keyword>
<dbReference type="GO" id="GO:0043531">
    <property type="term" value="F:ADP binding"/>
    <property type="evidence" value="ECO:0007669"/>
    <property type="project" value="InterPro"/>
</dbReference>
<dbReference type="Gene3D" id="1.20.5.4130">
    <property type="match status" value="1"/>
</dbReference>
<protein>
    <recommendedName>
        <fullName evidence="11">Rx N-terminal domain-containing protein</fullName>
    </recommendedName>
</protein>
<dbReference type="InterPro" id="IPR027417">
    <property type="entry name" value="P-loop_NTPase"/>
</dbReference>
<dbReference type="InterPro" id="IPR041118">
    <property type="entry name" value="Rx_N"/>
</dbReference>
<dbReference type="InterPro" id="IPR002182">
    <property type="entry name" value="NB-ARC"/>
</dbReference>
<keyword evidence="3" id="KW-0677">Repeat</keyword>
<evidence type="ECO:0000256" key="2">
    <source>
        <dbReference type="ARBA" id="ARBA00022614"/>
    </source>
</evidence>
<evidence type="ECO:0000256" key="3">
    <source>
        <dbReference type="ARBA" id="ARBA00022737"/>
    </source>
</evidence>